<feature type="compositionally biased region" description="Polar residues" evidence="1">
    <location>
        <begin position="53"/>
        <end position="64"/>
    </location>
</feature>
<dbReference type="EMBL" id="CM008046">
    <property type="protein sequence ID" value="PVH66978.1"/>
    <property type="molecule type" value="Genomic_DNA"/>
</dbReference>
<dbReference type="Gramene" id="PVH66978">
    <property type="protein sequence ID" value="PVH66978"/>
    <property type="gene ID" value="PAHAL_1G398700"/>
</dbReference>
<evidence type="ECO:0000313" key="2">
    <source>
        <dbReference type="EMBL" id="PVH66978.1"/>
    </source>
</evidence>
<organism evidence="2">
    <name type="scientific">Panicum hallii</name>
    <dbReference type="NCBI Taxonomy" id="206008"/>
    <lineage>
        <taxon>Eukaryota</taxon>
        <taxon>Viridiplantae</taxon>
        <taxon>Streptophyta</taxon>
        <taxon>Embryophyta</taxon>
        <taxon>Tracheophyta</taxon>
        <taxon>Spermatophyta</taxon>
        <taxon>Magnoliopsida</taxon>
        <taxon>Liliopsida</taxon>
        <taxon>Poales</taxon>
        <taxon>Poaceae</taxon>
        <taxon>PACMAD clade</taxon>
        <taxon>Panicoideae</taxon>
        <taxon>Panicodae</taxon>
        <taxon>Paniceae</taxon>
        <taxon>Panicinae</taxon>
        <taxon>Panicum</taxon>
        <taxon>Panicum sect. Panicum</taxon>
    </lineage>
</organism>
<accession>A0A2T8KXR7</accession>
<proteinExistence type="predicted"/>
<evidence type="ECO:0000256" key="1">
    <source>
        <dbReference type="SAM" id="MobiDB-lite"/>
    </source>
</evidence>
<gene>
    <name evidence="2" type="ORF">PAHAL_1G398700</name>
</gene>
<name>A0A2T8KXR7_9POAL</name>
<dbReference type="AlphaFoldDB" id="A0A2T8KXR7"/>
<sequence length="78" mass="8615">MKRRQPPSLFSRHPPTSPWTLGPDKPNQLRSRSRPRPPFIKPAGPRRAVPELGSTTRPSQQTTRPAAPCPLGFAAAPR</sequence>
<dbReference type="Proteomes" id="UP000243499">
    <property type="component" value="Chromosome 1"/>
</dbReference>
<protein>
    <submittedName>
        <fullName evidence="2">Uncharacterized protein</fullName>
    </submittedName>
</protein>
<feature type="region of interest" description="Disordered" evidence="1">
    <location>
        <begin position="1"/>
        <end position="78"/>
    </location>
</feature>
<reference evidence="2" key="1">
    <citation type="submission" date="2018-04" db="EMBL/GenBank/DDBJ databases">
        <title>WGS assembly of Panicum hallii.</title>
        <authorList>
            <person name="Lovell J."/>
            <person name="Jenkins J."/>
            <person name="Lowry D."/>
            <person name="Mamidi S."/>
            <person name="Sreedasyam A."/>
            <person name="Weng X."/>
            <person name="Barry K."/>
            <person name="Bonette J."/>
            <person name="Campitelli B."/>
            <person name="Daum C."/>
            <person name="Gordon S."/>
            <person name="Gould B."/>
            <person name="Lipzen A."/>
            <person name="Macqueen A."/>
            <person name="Palacio-Mejia J."/>
            <person name="Plott C."/>
            <person name="Shakirov E."/>
            <person name="Shu S."/>
            <person name="Yoshinaga Y."/>
            <person name="Zane M."/>
            <person name="Rokhsar D."/>
            <person name="Grimwood J."/>
            <person name="Schmutz J."/>
            <person name="Juenger T."/>
        </authorList>
    </citation>
    <scope>NUCLEOTIDE SEQUENCE [LARGE SCALE GENOMIC DNA]</scope>
    <source>
        <strain evidence="2">FIL2</strain>
    </source>
</reference>